<dbReference type="SUPFAM" id="SSF47413">
    <property type="entry name" value="lambda repressor-like DNA-binding domains"/>
    <property type="match status" value="1"/>
</dbReference>
<dbReference type="Pfam" id="PF13560">
    <property type="entry name" value="HTH_31"/>
    <property type="match status" value="1"/>
</dbReference>
<organism evidence="2 3">
    <name type="scientific">Agromyces archimandritae</name>
    <dbReference type="NCBI Taxonomy" id="2781962"/>
    <lineage>
        <taxon>Bacteria</taxon>
        <taxon>Bacillati</taxon>
        <taxon>Actinomycetota</taxon>
        <taxon>Actinomycetes</taxon>
        <taxon>Micrococcales</taxon>
        <taxon>Microbacteriaceae</taxon>
        <taxon>Agromyces</taxon>
    </lineage>
</organism>
<dbReference type="KEGG" id="aarc:G127AT_08885"/>
<accession>A0A975FK19</accession>
<protein>
    <submittedName>
        <fullName evidence="2">Helix-turn-helix transcriptional regulator</fullName>
    </submittedName>
</protein>
<dbReference type="RefSeq" id="WP_210896097.1">
    <property type="nucleotide sequence ID" value="NZ_CP071696.1"/>
</dbReference>
<dbReference type="CDD" id="cd00093">
    <property type="entry name" value="HTH_XRE"/>
    <property type="match status" value="1"/>
</dbReference>
<dbReference type="GO" id="GO:0003677">
    <property type="term" value="F:DNA binding"/>
    <property type="evidence" value="ECO:0007669"/>
    <property type="project" value="InterPro"/>
</dbReference>
<dbReference type="Proteomes" id="UP000671914">
    <property type="component" value="Chromosome"/>
</dbReference>
<dbReference type="EMBL" id="CP071696">
    <property type="protein sequence ID" value="QTX03475.1"/>
    <property type="molecule type" value="Genomic_DNA"/>
</dbReference>
<evidence type="ECO:0000259" key="1">
    <source>
        <dbReference type="PROSITE" id="PS50943"/>
    </source>
</evidence>
<dbReference type="SMART" id="SM00530">
    <property type="entry name" value="HTH_XRE"/>
    <property type="match status" value="1"/>
</dbReference>
<sequence length="219" mass="23211">MRLTRGLAKSAFADLVGVPASTITRIEAGQVEPTWQMLQRIAEGAGLDLEADLHDLADDARYAAALDGIAGTQGSEKRKRVRKLSGVAALAPVMKRSGVKSFELDRPLSDVVARWEEAGLHPIVSSLEAVEGDVASGASFIPVVYLDDPAAAGLAPARPASGSVVAVLPSTEHVRRYSQRLRGTMMATVEWGIMDALASPGRQADIAREYLPILADRSA</sequence>
<dbReference type="InterPro" id="IPR010982">
    <property type="entry name" value="Lambda_DNA-bd_dom_sf"/>
</dbReference>
<keyword evidence="3" id="KW-1185">Reference proteome</keyword>
<gene>
    <name evidence="2" type="ORF">G127AT_08885</name>
</gene>
<reference evidence="2" key="1">
    <citation type="submission" date="2021-03" db="EMBL/GenBank/DDBJ databases">
        <title>Agromyces archimandritus sp. nov., isolated from the cockroach Archimandrita tessellata.</title>
        <authorList>
            <person name="Guzman J."/>
            <person name="Ortuzar M."/>
            <person name="Poehlein A."/>
            <person name="Daniel R."/>
            <person name="Trujillo M."/>
            <person name="Vilcinskas A."/>
        </authorList>
    </citation>
    <scope>NUCLEOTIDE SEQUENCE</scope>
    <source>
        <strain evidence="2">G127AT</strain>
    </source>
</reference>
<feature type="domain" description="HTH cro/C1-type" evidence="1">
    <location>
        <begin position="1"/>
        <end position="53"/>
    </location>
</feature>
<evidence type="ECO:0000313" key="2">
    <source>
        <dbReference type="EMBL" id="QTX03475.1"/>
    </source>
</evidence>
<dbReference type="PROSITE" id="PS50943">
    <property type="entry name" value="HTH_CROC1"/>
    <property type="match status" value="1"/>
</dbReference>
<dbReference type="InterPro" id="IPR001387">
    <property type="entry name" value="Cro/C1-type_HTH"/>
</dbReference>
<dbReference type="AlphaFoldDB" id="A0A975FK19"/>
<dbReference type="Gene3D" id="1.10.260.40">
    <property type="entry name" value="lambda repressor-like DNA-binding domains"/>
    <property type="match status" value="1"/>
</dbReference>
<name>A0A975FK19_9MICO</name>
<proteinExistence type="predicted"/>
<evidence type="ECO:0000313" key="3">
    <source>
        <dbReference type="Proteomes" id="UP000671914"/>
    </source>
</evidence>